<dbReference type="InterPro" id="IPR007197">
    <property type="entry name" value="rSAM"/>
</dbReference>
<gene>
    <name evidence="7" type="ORF">PVE_R2G0185</name>
</gene>
<evidence type="ECO:0000313" key="7">
    <source>
        <dbReference type="EMBL" id="SBW84214.1"/>
    </source>
</evidence>
<dbReference type="CDD" id="cd01335">
    <property type="entry name" value="Radical_SAM"/>
    <property type="match status" value="1"/>
</dbReference>
<keyword evidence="2" id="KW-0949">S-adenosyl-L-methionine</keyword>
<evidence type="ECO:0000256" key="5">
    <source>
        <dbReference type="ARBA" id="ARBA00023014"/>
    </source>
</evidence>
<accession>A0A1D3K784</accession>
<dbReference type="GO" id="GO:0016491">
    <property type="term" value="F:oxidoreductase activity"/>
    <property type="evidence" value="ECO:0007669"/>
    <property type="project" value="InterPro"/>
</dbReference>
<dbReference type="PANTHER" id="PTHR43273">
    <property type="entry name" value="ANAEROBIC SULFATASE-MATURATING ENZYME HOMOLOG ASLB-RELATED"/>
    <property type="match status" value="1"/>
</dbReference>
<dbReference type="InterPro" id="IPR023867">
    <property type="entry name" value="Sulphatase_maturase_rSAM"/>
</dbReference>
<dbReference type="AlphaFoldDB" id="A0A1D3K784"/>
<dbReference type="SFLD" id="SFLDS00029">
    <property type="entry name" value="Radical_SAM"/>
    <property type="match status" value="1"/>
</dbReference>
<dbReference type="GO" id="GO:0046872">
    <property type="term" value="F:metal ion binding"/>
    <property type="evidence" value="ECO:0007669"/>
    <property type="project" value="UniProtKB-KW"/>
</dbReference>
<dbReference type="EMBL" id="LT599584">
    <property type="protein sequence ID" value="SBW84214.1"/>
    <property type="molecule type" value="Genomic_DNA"/>
</dbReference>
<dbReference type="InterPro" id="IPR013785">
    <property type="entry name" value="Aldolase_TIM"/>
</dbReference>
<keyword evidence="5" id="KW-0411">Iron-sulfur</keyword>
<dbReference type="InterPro" id="IPR058240">
    <property type="entry name" value="rSAM_sf"/>
</dbReference>
<evidence type="ECO:0000256" key="2">
    <source>
        <dbReference type="ARBA" id="ARBA00022691"/>
    </source>
</evidence>
<dbReference type="Proteomes" id="UP000245431">
    <property type="component" value="Chromosome PVE_r2"/>
</dbReference>
<dbReference type="SFLD" id="SFLDG01067">
    <property type="entry name" value="SPASM/twitch_domain_containing"/>
    <property type="match status" value="1"/>
</dbReference>
<dbReference type="PANTHER" id="PTHR43273:SF8">
    <property type="entry name" value="RADICAL SAM DOMAIN PROTEIN"/>
    <property type="match status" value="1"/>
</dbReference>
<dbReference type="SUPFAM" id="SSF102114">
    <property type="entry name" value="Radical SAM enzymes"/>
    <property type="match status" value="1"/>
</dbReference>
<keyword evidence="3" id="KW-0479">Metal-binding</keyword>
<evidence type="ECO:0000259" key="6">
    <source>
        <dbReference type="Pfam" id="PF04055"/>
    </source>
</evidence>
<reference evidence="8" key="1">
    <citation type="submission" date="2016-07" db="EMBL/GenBank/DDBJ databases">
        <authorList>
            <person name="Florea S."/>
            <person name="Webb J.S."/>
            <person name="Jaromczyk J."/>
            <person name="Schardl C.L."/>
        </authorList>
    </citation>
    <scope>NUCLEOTIDE SEQUENCE [LARGE SCALE GENOMIC DNA]</scope>
    <source>
        <strain evidence="8">1YdBTEX2</strain>
    </source>
</reference>
<feature type="domain" description="Radical SAM core" evidence="6">
    <location>
        <begin position="16"/>
        <end position="177"/>
    </location>
</feature>
<evidence type="ECO:0000256" key="4">
    <source>
        <dbReference type="ARBA" id="ARBA00023004"/>
    </source>
</evidence>
<evidence type="ECO:0000256" key="3">
    <source>
        <dbReference type="ARBA" id="ARBA00022723"/>
    </source>
</evidence>
<evidence type="ECO:0000313" key="8">
    <source>
        <dbReference type="Proteomes" id="UP000245431"/>
    </source>
</evidence>
<keyword evidence="4" id="KW-0408">Iron</keyword>
<evidence type="ECO:0000256" key="1">
    <source>
        <dbReference type="ARBA" id="ARBA00001966"/>
    </source>
</evidence>
<name>A0A1D3K784_PSEVE</name>
<comment type="cofactor">
    <cofactor evidence="1">
        <name>[4Fe-4S] cluster</name>
        <dbReference type="ChEBI" id="CHEBI:49883"/>
    </cofactor>
</comment>
<dbReference type="Gene3D" id="3.20.20.70">
    <property type="entry name" value="Aldolase class I"/>
    <property type="match status" value="1"/>
</dbReference>
<dbReference type="Pfam" id="PF04055">
    <property type="entry name" value="Radical_SAM"/>
    <property type="match status" value="1"/>
</dbReference>
<sequence>MSIGAPDFDHMVYVRLIEACNLHCEHCFIPNNPKRMSWEQIEAIPAKVKTFAVPGSTILFQMHGGEPTLVGVELMRKVVVYLRSNLDGFKVVFSLQTNLMNFDLRWAELYREFFDGVVGVSWDPVIRRTKASRPESNLDFEERFWGNMESLQSAGLEPYLVITTTKILMQQFRNPSDLIDYLRSKGIRHVHFERLTRTGYAITNWDRIGVTNRQYSLWIARFAMAYSRYIETPRDHYQDLHISPLDGLTESVRRLRSGQRGGYGCLSGACDTRFHTFDDGGYYKACTALTSESNNRNAVGVSEAHPTRLVEMREDRQLDCHSCQFKPICSSGCMATPKTDESGECAGGYTAFKLINEQMAFAEQPSLIAVAR</sequence>
<proteinExistence type="predicted"/>
<dbReference type="GO" id="GO:0051536">
    <property type="term" value="F:iron-sulfur cluster binding"/>
    <property type="evidence" value="ECO:0007669"/>
    <property type="project" value="UniProtKB-KW"/>
</dbReference>
<organism evidence="7 8">
    <name type="scientific">Pseudomonas veronii 1YdBTEX2</name>
    <dbReference type="NCBI Taxonomy" id="1295141"/>
    <lineage>
        <taxon>Bacteria</taxon>
        <taxon>Pseudomonadati</taxon>
        <taxon>Pseudomonadota</taxon>
        <taxon>Gammaproteobacteria</taxon>
        <taxon>Pseudomonadales</taxon>
        <taxon>Pseudomonadaceae</taxon>
        <taxon>Pseudomonas</taxon>
    </lineage>
</organism>
<protein>
    <recommendedName>
        <fullName evidence="6">Radical SAM core domain-containing protein</fullName>
    </recommendedName>
</protein>